<protein>
    <submittedName>
        <fullName evidence="2">Uncharacterized protein</fullName>
    </submittedName>
</protein>
<sequence length="53" mass="6246">MKIKMNKIHDESIKGRFFHFDNCGHLYLGRHQNDGLSFTIIDELGDIRVILRC</sequence>
<evidence type="ECO:0000313" key="1">
    <source>
        <dbReference type="EMBL" id="QPG17021.1"/>
    </source>
</evidence>
<reference evidence="2" key="1">
    <citation type="submission" date="2020-11" db="EMBL/GenBank/DDBJ databases">
        <title>Complete genome of Bacillus amyloliguefaciens BZR 277.</title>
        <authorList>
            <person name="Asaturova A."/>
            <person name="Dubyaga V.M."/>
        </authorList>
    </citation>
    <scope>NUCLEOTIDE SEQUENCE</scope>
    <source>
        <strain evidence="2">BZR 277</strain>
    </source>
</reference>
<dbReference type="RefSeq" id="WP_003150751.1">
    <property type="nucleotide sequence ID" value="NZ_AP028932.1"/>
</dbReference>
<accession>A0A7S9ET27</accession>
<reference evidence="1" key="2">
    <citation type="submission" date="2020-11" db="EMBL/GenBank/DDBJ databases">
        <title>Complete genome of Bacillus siamensis BZR 86.</title>
        <authorList>
            <person name="Asaturova A.M."/>
            <person name="Dubyaga V.M."/>
        </authorList>
    </citation>
    <scope>NUCLEOTIDE SEQUENCE</scope>
    <source>
        <strain evidence="1">BZR 86</strain>
    </source>
</reference>
<dbReference type="EMBL" id="CP064846">
    <property type="protein sequence ID" value="QPG17021.1"/>
    <property type="molecule type" value="Genomic_DNA"/>
</dbReference>
<organism evidence="2">
    <name type="scientific">Bacillus velezensis</name>
    <dbReference type="NCBI Taxonomy" id="492670"/>
    <lineage>
        <taxon>Bacteria</taxon>
        <taxon>Bacillati</taxon>
        <taxon>Bacillota</taxon>
        <taxon>Bacilli</taxon>
        <taxon>Bacillales</taxon>
        <taxon>Bacillaceae</taxon>
        <taxon>Bacillus</taxon>
        <taxon>Bacillus amyloliquefaciens group</taxon>
    </lineage>
</organism>
<evidence type="ECO:0000313" key="2">
    <source>
        <dbReference type="EMBL" id="QPG21704.1"/>
    </source>
</evidence>
<name>A0A7S9ET27_BACVE</name>
<dbReference type="EMBL" id="CP064845">
    <property type="protein sequence ID" value="QPG21704.1"/>
    <property type="molecule type" value="Genomic_DNA"/>
</dbReference>
<proteinExistence type="predicted"/>
<dbReference type="AlphaFoldDB" id="A0A7S9ET27"/>
<gene>
    <name evidence="2" type="ORF">IXY24_00060</name>
    <name evidence="1" type="ORF">IXY25_13490</name>
</gene>